<dbReference type="EMBL" id="JACDQQ010001521">
    <property type="protein sequence ID" value="MBA0086453.1"/>
    <property type="molecule type" value="Genomic_DNA"/>
</dbReference>
<evidence type="ECO:0000313" key="10">
    <source>
        <dbReference type="EMBL" id="MBA0086453.1"/>
    </source>
</evidence>
<dbReference type="Pfam" id="PF02224">
    <property type="entry name" value="Cytidylate_kin"/>
    <property type="match status" value="1"/>
</dbReference>
<dbReference type="InterPro" id="IPR011994">
    <property type="entry name" value="Cytidylate_kinase_dom"/>
</dbReference>
<evidence type="ECO:0000256" key="1">
    <source>
        <dbReference type="ARBA" id="ARBA00009427"/>
    </source>
</evidence>
<keyword evidence="5 8" id="KW-0067">ATP-binding</keyword>
<gene>
    <name evidence="8" type="primary">cmk</name>
    <name evidence="10" type="ORF">HRJ53_15845</name>
</gene>
<dbReference type="GO" id="GO:0015949">
    <property type="term" value="P:nucleobase-containing small molecule interconversion"/>
    <property type="evidence" value="ECO:0007669"/>
    <property type="project" value="TreeGrafter"/>
</dbReference>
<dbReference type="SUPFAM" id="SSF52540">
    <property type="entry name" value="P-loop containing nucleoside triphosphate hydrolases"/>
    <property type="match status" value="1"/>
</dbReference>
<evidence type="ECO:0000313" key="11">
    <source>
        <dbReference type="Proteomes" id="UP000567293"/>
    </source>
</evidence>
<dbReference type="GO" id="GO:0005829">
    <property type="term" value="C:cytosol"/>
    <property type="evidence" value="ECO:0007669"/>
    <property type="project" value="TreeGrafter"/>
</dbReference>
<accession>A0A7V8NS29</accession>
<evidence type="ECO:0000256" key="5">
    <source>
        <dbReference type="ARBA" id="ARBA00022840"/>
    </source>
</evidence>
<dbReference type="CDD" id="cd02020">
    <property type="entry name" value="CMPK"/>
    <property type="match status" value="1"/>
</dbReference>
<dbReference type="InterPro" id="IPR003136">
    <property type="entry name" value="Cytidylate_kin"/>
</dbReference>
<dbReference type="Proteomes" id="UP000567293">
    <property type="component" value="Unassembled WGS sequence"/>
</dbReference>
<evidence type="ECO:0000259" key="9">
    <source>
        <dbReference type="Pfam" id="PF02224"/>
    </source>
</evidence>
<keyword evidence="3 8" id="KW-0547">Nucleotide-binding</keyword>
<keyword evidence="8" id="KW-0963">Cytoplasm</keyword>
<dbReference type="NCBIfam" id="TIGR00017">
    <property type="entry name" value="cmk"/>
    <property type="match status" value="1"/>
</dbReference>
<dbReference type="PANTHER" id="PTHR21299">
    <property type="entry name" value="CYTIDYLATE KINASE/PANTOATE-BETA-ALANINE LIGASE"/>
    <property type="match status" value="1"/>
</dbReference>
<comment type="similarity">
    <text evidence="1 8">Belongs to the cytidylate kinase family. Type 1 subfamily.</text>
</comment>
<dbReference type="PANTHER" id="PTHR21299:SF2">
    <property type="entry name" value="CYTIDYLATE KINASE"/>
    <property type="match status" value="1"/>
</dbReference>
<feature type="binding site" evidence="8">
    <location>
        <begin position="12"/>
        <end position="20"/>
    </location>
    <ligand>
        <name>ATP</name>
        <dbReference type="ChEBI" id="CHEBI:30616"/>
    </ligand>
</feature>
<keyword evidence="4 8" id="KW-0418">Kinase</keyword>
<evidence type="ECO:0000256" key="6">
    <source>
        <dbReference type="ARBA" id="ARBA00047615"/>
    </source>
</evidence>
<comment type="catalytic activity">
    <reaction evidence="7 8">
        <text>CMP + ATP = CDP + ADP</text>
        <dbReference type="Rhea" id="RHEA:11600"/>
        <dbReference type="ChEBI" id="CHEBI:30616"/>
        <dbReference type="ChEBI" id="CHEBI:58069"/>
        <dbReference type="ChEBI" id="CHEBI:60377"/>
        <dbReference type="ChEBI" id="CHEBI:456216"/>
        <dbReference type="EC" id="2.7.4.25"/>
    </reaction>
</comment>
<organism evidence="10 11">
    <name type="scientific">Candidatus Acidiferrum panamense</name>
    <dbReference type="NCBI Taxonomy" id="2741543"/>
    <lineage>
        <taxon>Bacteria</taxon>
        <taxon>Pseudomonadati</taxon>
        <taxon>Acidobacteriota</taxon>
        <taxon>Terriglobia</taxon>
        <taxon>Candidatus Acidiferrales</taxon>
        <taxon>Candidatus Acidiferrum</taxon>
    </lineage>
</organism>
<name>A0A7V8NS29_9BACT</name>
<reference evidence="10" key="1">
    <citation type="submission" date="2020-06" db="EMBL/GenBank/DDBJ databases">
        <title>Legume-microbial interactions unlock mineral nutrients during tropical forest succession.</title>
        <authorList>
            <person name="Epihov D.Z."/>
        </authorList>
    </citation>
    <scope>NUCLEOTIDE SEQUENCE [LARGE SCALE GENOMIC DNA]</scope>
    <source>
        <strain evidence="10">Pan2503</strain>
    </source>
</reference>
<evidence type="ECO:0000256" key="8">
    <source>
        <dbReference type="HAMAP-Rule" id="MF_00238"/>
    </source>
</evidence>
<dbReference type="InterPro" id="IPR027417">
    <property type="entry name" value="P-loop_NTPase"/>
</dbReference>
<evidence type="ECO:0000256" key="7">
    <source>
        <dbReference type="ARBA" id="ARBA00048478"/>
    </source>
</evidence>
<proteinExistence type="inferred from homology"/>
<dbReference type="EC" id="2.7.4.25" evidence="8"/>
<evidence type="ECO:0000256" key="4">
    <source>
        <dbReference type="ARBA" id="ARBA00022777"/>
    </source>
</evidence>
<dbReference type="GO" id="GO:0036431">
    <property type="term" value="F:dCMP kinase activity"/>
    <property type="evidence" value="ECO:0007669"/>
    <property type="project" value="InterPro"/>
</dbReference>
<keyword evidence="2 8" id="KW-0808">Transferase</keyword>
<dbReference type="GO" id="GO:0005524">
    <property type="term" value="F:ATP binding"/>
    <property type="evidence" value="ECO:0007669"/>
    <property type="project" value="UniProtKB-UniRule"/>
</dbReference>
<comment type="catalytic activity">
    <reaction evidence="6 8">
        <text>dCMP + ATP = dCDP + ADP</text>
        <dbReference type="Rhea" id="RHEA:25094"/>
        <dbReference type="ChEBI" id="CHEBI:30616"/>
        <dbReference type="ChEBI" id="CHEBI:57566"/>
        <dbReference type="ChEBI" id="CHEBI:58593"/>
        <dbReference type="ChEBI" id="CHEBI:456216"/>
        <dbReference type="EC" id="2.7.4.25"/>
    </reaction>
</comment>
<comment type="subcellular location">
    <subcellularLocation>
        <location evidence="8">Cytoplasm</location>
    </subcellularLocation>
</comment>
<dbReference type="Gene3D" id="3.40.50.300">
    <property type="entry name" value="P-loop containing nucleotide triphosphate hydrolases"/>
    <property type="match status" value="1"/>
</dbReference>
<dbReference type="AlphaFoldDB" id="A0A7V8NS29"/>
<evidence type="ECO:0000256" key="2">
    <source>
        <dbReference type="ARBA" id="ARBA00022679"/>
    </source>
</evidence>
<sequence>MTQRRVVVAIDGPAGAGKSTIARRLAERLGFTYIDTGAMYRAVALWALRQNVDPTDMHRMEQLALAAEIELQPGRIRLNGEDVTEAIRSPEVSSGASKIAVIAGVRRRMVDKQRSIGERASVVMEGRDIGTVVFPDADVKIFLDAQPPERVRRRLLEVRAKGEQVAESTLALEMEERDRRDSTRRDAPLAQAPDAIYLDSTALSIDEVEEAVLKIVRQRVTNGKEFH</sequence>
<feature type="domain" description="Cytidylate kinase" evidence="9">
    <location>
        <begin position="8"/>
        <end position="217"/>
    </location>
</feature>
<comment type="caution">
    <text evidence="10">The sequence shown here is derived from an EMBL/GenBank/DDBJ whole genome shotgun (WGS) entry which is preliminary data.</text>
</comment>
<dbReference type="HAMAP" id="MF_00238">
    <property type="entry name" value="Cytidyl_kinase_type1"/>
    <property type="match status" value="1"/>
</dbReference>
<evidence type="ECO:0000256" key="3">
    <source>
        <dbReference type="ARBA" id="ARBA00022741"/>
    </source>
</evidence>
<keyword evidence="11" id="KW-1185">Reference proteome</keyword>
<dbReference type="GO" id="GO:0006220">
    <property type="term" value="P:pyrimidine nucleotide metabolic process"/>
    <property type="evidence" value="ECO:0007669"/>
    <property type="project" value="UniProtKB-UniRule"/>
</dbReference>
<protein>
    <recommendedName>
        <fullName evidence="8">Cytidylate kinase</fullName>
        <shortName evidence="8">CK</shortName>
        <ecNumber evidence="8">2.7.4.25</ecNumber>
    </recommendedName>
    <alternativeName>
        <fullName evidence="8">Cytidine monophosphate kinase</fullName>
        <shortName evidence="8">CMP kinase</shortName>
    </alternativeName>
</protein>